<organism evidence="1 2">
    <name type="scientific">Adhaeribacter rhizoryzae</name>
    <dbReference type="NCBI Taxonomy" id="2607907"/>
    <lineage>
        <taxon>Bacteria</taxon>
        <taxon>Pseudomonadati</taxon>
        <taxon>Bacteroidota</taxon>
        <taxon>Cytophagia</taxon>
        <taxon>Cytophagales</taxon>
        <taxon>Hymenobacteraceae</taxon>
        <taxon>Adhaeribacter</taxon>
    </lineage>
</organism>
<dbReference type="AlphaFoldDB" id="A0A5M6DN75"/>
<keyword evidence="2" id="KW-1185">Reference proteome</keyword>
<dbReference type="EMBL" id="VWSF01000004">
    <property type="protein sequence ID" value="KAA5547836.1"/>
    <property type="molecule type" value="Genomic_DNA"/>
</dbReference>
<proteinExistence type="predicted"/>
<evidence type="ECO:0000313" key="2">
    <source>
        <dbReference type="Proteomes" id="UP000323426"/>
    </source>
</evidence>
<comment type="caution">
    <text evidence="1">The sequence shown here is derived from an EMBL/GenBank/DDBJ whole genome shotgun (WGS) entry which is preliminary data.</text>
</comment>
<accession>A0A5M6DN75</accession>
<protein>
    <recommendedName>
        <fullName evidence="3">Lipocalin-like domain-containing protein</fullName>
    </recommendedName>
</protein>
<reference evidence="1 2" key="1">
    <citation type="submission" date="2019-09" db="EMBL/GenBank/DDBJ databases">
        <title>Genome sequence and assembly of Adhaeribacter sp.</title>
        <authorList>
            <person name="Chhetri G."/>
        </authorList>
    </citation>
    <scope>NUCLEOTIDE SEQUENCE [LARGE SCALE GENOMIC DNA]</scope>
    <source>
        <strain evidence="1 2">DK36</strain>
    </source>
</reference>
<sequence>MKLFLHFLDKIITPPKMKMNPNNQFWNLRYYTGLCLTALLLMFILTSARFAKNNFAGEWTMSKEKSKLSEGQMRIIFNQLKVTQSATDITISRTGQTPDGQDFTIDEKITLDGKETENKFFDGMVKKKSTAKWSADEKSLTINSAITFNRDGNETTMNSTEVWDTAKGPGELTINYATTTPNGEVNDTYVYTKK</sequence>
<evidence type="ECO:0008006" key="3">
    <source>
        <dbReference type="Google" id="ProtNLM"/>
    </source>
</evidence>
<dbReference type="Proteomes" id="UP000323426">
    <property type="component" value="Unassembled WGS sequence"/>
</dbReference>
<evidence type="ECO:0000313" key="1">
    <source>
        <dbReference type="EMBL" id="KAA5547836.1"/>
    </source>
</evidence>
<name>A0A5M6DN75_9BACT</name>
<gene>
    <name evidence="1" type="ORF">F0145_07810</name>
</gene>
<dbReference type="RefSeq" id="WP_150087754.1">
    <property type="nucleotide sequence ID" value="NZ_VWSF01000004.1"/>
</dbReference>